<organism evidence="3 4">
    <name type="scientific">Olsenella profusa</name>
    <dbReference type="NCBI Taxonomy" id="138595"/>
    <lineage>
        <taxon>Bacteria</taxon>
        <taxon>Bacillati</taxon>
        <taxon>Actinomycetota</taxon>
        <taxon>Coriobacteriia</taxon>
        <taxon>Coriobacteriales</taxon>
        <taxon>Atopobiaceae</taxon>
        <taxon>Olsenella</taxon>
    </lineage>
</organism>
<protein>
    <submittedName>
        <fullName evidence="3">Conjugal transfer protein TrbL</fullName>
    </submittedName>
</protein>
<accession>A0ABS2F0N2</accession>
<feature type="transmembrane region" description="Helical" evidence="1">
    <location>
        <begin position="261"/>
        <end position="283"/>
    </location>
</feature>
<proteinExistence type="predicted"/>
<dbReference type="InterPro" id="IPR045798">
    <property type="entry name" value="TrbL_Firmicutes"/>
</dbReference>
<keyword evidence="1" id="KW-0472">Membrane</keyword>
<dbReference type="Proteomes" id="UP000712527">
    <property type="component" value="Unassembled WGS sequence"/>
</dbReference>
<feature type="transmembrane region" description="Helical" evidence="1">
    <location>
        <begin position="138"/>
        <end position="156"/>
    </location>
</feature>
<feature type="transmembrane region" description="Helical" evidence="1">
    <location>
        <begin position="98"/>
        <end position="117"/>
    </location>
</feature>
<name>A0ABS2F0N2_9ACTN</name>
<reference evidence="3 4" key="1">
    <citation type="journal article" date="2021" name="Sci. Rep.">
        <title>The distribution of antibiotic resistance genes in chicken gut microbiota commensals.</title>
        <authorList>
            <person name="Juricova H."/>
            <person name="Matiasovicova J."/>
            <person name="Kubasova T."/>
            <person name="Cejkova D."/>
            <person name="Rychlik I."/>
        </authorList>
    </citation>
    <scope>NUCLEOTIDE SEQUENCE [LARGE SCALE GENOMIC DNA]</scope>
    <source>
        <strain evidence="3 4">An794</strain>
    </source>
</reference>
<dbReference type="Pfam" id="PF19478">
    <property type="entry name" value="TrbL_2"/>
    <property type="match status" value="1"/>
</dbReference>
<keyword evidence="4" id="KW-1185">Reference proteome</keyword>
<evidence type="ECO:0000256" key="1">
    <source>
        <dbReference type="SAM" id="Phobius"/>
    </source>
</evidence>
<dbReference type="EMBL" id="JACSNQ010000004">
    <property type="protein sequence ID" value="MBM6774534.1"/>
    <property type="molecule type" value="Genomic_DNA"/>
</dbReference>
<evidence type="ECO:0000313" key="4">
    <source>
        <dbReference type="Proteomes" id="UP000712527"/>
    </source>
</evidence>
<sequence>METGTGAARDARRAPAAAAAGLLALALCLLLPTPAYADIAGDINSWLCGLLRDLCNWIFAAQVDVLSGIGYDGVLSSAFDSMLGTAGDVTMHDVARGVWEAAILPIGCGVLSLSFTVQLIHVSQRMEGDARVPGVREVVFLLVFFAVFLFLVQHSFDLMGSVYEVVRLAIRRVTDLFGAGGSLDLTEVSIVTTEDDVASLLAMVVVALVSWVVVIAAYVVALVVSWARALQIYVMAAAAPIPLSVMALEEGRQVGVGYLRNFAAVCLAGLVILVVLVSFPIVLGGLNAASAGTGTPVDSVVGGLSYALQYLAMCVLLILALVKSGSWARDIVGG</sequence>
<feature type="chain" id="PRO_5047289810" evidence="2">
    <location>
        <begin position="38"/>
        <end position="334"/>
    </location>
</feature>
<feature type="transmembrane region" description="Helical" evidence="1">
    <location>
        <begin position="303"/>
        <end position="322"/>
    </location>
</feature>
<keyword evidence="1" id="KW-0812">Transmembrane</keyword>
<evidence type="ECO:0000313" key="3">
    <source>
        <dbReference type="EMBL" id="MBM6774534.1"/>
    </source>
</evidence>
<comment type="caution">
    <text evidence="3">The sequence shown here is derived from an EMBL/GenBank/DDBJ whole genome shotgun (WGS) entry which is preliminary data.</text>
</comment>
<evidence type="ECO:0000256" key="2">
    <source>
        <dbReference type="SAM" id="SignalP"/>
    </source>
</evidence>
<feature type="signal peptide" evidence="2">
    <location>
        <begin position="1"/>
        <end position="37"/>
    </location>
</feature>
<dbReference type="RefSeq" id="WP_239471525.1">
    <property type="nucleotide sequence ID" value="NZ_JACSNQ010000004.1"/>
</dbReference>
<feature type="transmembrane region" description="Helical" evidence="1">
    <location>
        <begin position="200"/>
        <end position="224"/>
    </location>
</feature>
<keyword evidence="2" id="KW-0732">Signal</keyword>
<gene>
    <name evidence="3" type="ORF">H9X80_03105</name>
</gene>
<keyword evidence="1" id="KW-1133">Transmembrane helix</keyword>